<dbReference type="InterPro" id="IPR016024">
    <property type="entry name" value="ARM-type_fold"/>
</dbReference>
<dbReference type="RefSeq" id="XP_018605757.1">
    <property type="nucleotide sequence ID" value="XM_018750241.2"/>
</dbReference>
<dbReference type="InterPro" id="IPR048732">
    <property type="entry name" value="CFA69"/>
</dbReference>
<dbReference type="InterPro" id="IPR048733">
    <property type="entry name" value="CFA69_ARM_dom"/>
</dbReference>
<evidence type="ECO:0000259" key="3">
    <source>
        <dbReference type="Pfam" id="PF21049"/>
    </source>
</evidence>
<feature type="region of interest" description="Disordered" evidence="2">
    <location>
        <begin position="905"/>
        <end position="924"/>
    </location>
</feature>
<keyword evidence="1" id="KW-0175">Coiled coil</keyword>
<feature type="coiled-coil region" evidence="1">
    <location>
        <begin position="765"/>
        <end position="792"/>
    </location>
</feature>
<dbReference type="AlphaFoldDB" id="A0A8C9RGU5"/>
<dbReference type="PANTHER" id="PTHR14716:SF0">
    <property type="entry name" value="CILIA- AND FLAGELLA-ASSOCIATED PROTEIN 69"/>
    <property type="match status" value="1"/>
</dbReference>
<evidence type="ECO:0000313" key="5">
    <source>
        <dbReference type="Proteomes" id="UP000694397"/>
    </source>
</evidence>
<gene>
    <name evidence="4" type="primary">CFAP69</name>
</gene>
<dbReference type="Proteomes" id="UP000694397">
    <property type="component" value="Chromosome 23"/>
</dbReference>
<dbReference type="GO" id="GO:0097730">
    <property type="term" value="C:non-motile cilium"/>
    <property type="evidence" value="ECO:0007669"/>
    <property type="project" value="TreeGrafter"/>
</dbReference>
<dbReference type="Pfam" id="PF21049">
    <property type="entry name" value="CFA69_ARM_rpt"/>
    <property type="match status" value="1"/>
</dbReference>
<feature type="domain" description="Cilia- and flagella-associated protein 69 ARM repeats" evidence="3">
    <location>
        <begin position="31"/>
        <end position="749"/>
    </location>
</feature>
<dbReference type="InterPro" id="IPR011989">
    <property type="entry name" value="ARM-like"/>
</dbReference>
<dbReference type="CTD" id="79846"/>
<name>A0A8C9RGU5_SCLFO</name>
<evidence type="ECO:0000256" key="2">
    <source>
        <dbReference type="SAM" id="MobiDB-lite"/>
    </source>
</evidence>
<dbReference type="PANTHER" id="PTHR14716">
    <property type="entry name" value="CILIA- AND FLAGELLA-ASSOCIATED PROTEIN 69"/>
    <property type="match status" value="1"/>
</dbReference>
<feature type="region of interest" description="Disordered" evidence="2">
    <location>
        <begin position="1"/>
        <end position="33"/>
    </location>
</feature>
<dbReference type="Ensembl" id="ENSSFOT00015016329.2">
    <property type="protein sequence ID" value="ENSSFOP00015016143.1"/>
    <property type="gene ID" value="ENSSFOG00015010420.2"/>
</dbReference>
<dbReference type="GO" id="GO:0097225">
    <property type="term" value="C:sperm midpiece"/>
    <property type="evidence" value="ECO:0007669"/>
    <property type="project" value="TreeGrafter"/>
</dbReference>
<dbReference type="GO" id="GO:1990834">
    <property type="term" value="P:response to odorant"/>
    <property type="evidence" value="ECO:0007669"/>
    <property type="project" value="TreeGrafter"/>
</dbReference>
<dbReference type="GeneID" id="108933291"/>
<dbReference type="GO" id="GO:1902093">
    <property type="term" value="P:positive regulation of flagellated sperm motility"/>
    <property type="evidence" value="ECO:0007669"/>
    <property type="project" value="TreeGrafter"/>
</dbReference>
<organism evidence="4 5">
    <name type="scientific">Scleropages formosus</name>
    <name type="common">Asian bonytongue</name>
    <name type="synonym">Osteoglossum formosum</name>
    <dbReference type="NCBI Taxonomy" id="113540"/>
    <lineage>
        <taxon>Eukaryota</taxon>
        <taxon>Metazoa</taxon>
        <taxon>Chordata</taxon>
        <taxon>Craniata</taxon>
        <taxon>Vertebrata</taxon>
        <taxon>Euteleostomi</taxon>
        <taxon>Actinopterygii</taxon>
        <taxon>Neopterygii</taxon>
        <taxon>Teleostei</taxon>
        <taxon>Osteoglossocephala</taxon>
        <taxon>Osteoglossomorpha</taxon>
        <taxon>Osteoglossiformes</taxon>
        <taxon>Osteoglossidae</taxon>
        <taxon>Scleropages</taxon>
    </lineage>
</organism>
<dbReference type="KEGG" id="sfm:108933291"/>
<accession>A0A8C9RGU5</accession>
<evidence type="ECO:0000256" key="1">
    <source>
        <dbReference type="SAM" id="Coils"/>
    </source>
</evidence>
<sequence>MFPSTAPAAAPGGKNAEEDEEDQDAQPPEPVELEEAMKLVEDPSLDTSKERILCLLVKLSKRFHNGFLLKDLPEVFKVLSFCADKANDHPEYIPAMCDILRICGLPFLKEKSSDEMKYAPVVREALSQMGLLMRVPCAEVQLQTCASIISSFKQSKHKHCVDGLRLASPGYKVQMLEQCGIAETLVLSLALLENQLEVKLRVLHALQMLSIASEVNCRLILKAQGASKMCSIMTEQDPSGQLLFRASEVLWNLLEKGNKEEVTSQLSSLDCILSLKEAFLNQLFNGFRQYDLQLRNDLLVIISLIAENPKAPLIESGLAKELVSSFTFPEIKSQNPLLRSLKLSFNYEDYEMKKLLFNTIVVMLSDPCALQLFKEGSVLLALFYHVNPSKKLEKCCWSSVQQQELQLQALATLVSVAPLMLDDYLSCQGNTRLLLLLEWCAEQDGYFGQGHSFHGTGGRGSKKAQLRYCLRLLRTMASLANETLNQDLCDEGAITQLLGIIMQVEAAYEEDAITLEITTDIQLILSALCEDHLHRKELFGSDGVEMTIHFLKTSAGKFYSGLGHNKLIISTVDCVWSCIVGCDTTEDLFLEKGGVFLLLDLLESSPTGIHSVVLGTVLELCDNPRTVSLIGAWRGWAGHTAARLLVQLWKEEERELGVKRDHHGGIVDTKNPILSAYQGKDPESLEPLPADKPSAAVMDVMENLRAKIYSIFCKIGFEDLPGLTAADYVTIAIIRRYLDFKVGEVWDEITRELEAEEVRPISPDVEALQAIAKATEDKVKIATSEQAELLEKQRQQDLHKEQLLYSEIKFNHKQQELTTKSYEHFLARTSNYKILLESRKKQEESIESSKTEIKDDESIFHPTQIAGLHVTNFCGRVITVDSTPTHLTGGPLANTELALERVPIQGGAPQRLTKGPPMGSVPVR</sequence>
<dbReference type="GO" id="GO:0042048">
    <property type="term" value="P:olfactory behavior"/>
    <property type="evidence" value="ECO:0007669"/>
    <property type="project" value="TreeGrafter"/>
</dbReference>
<dbReference type="SUPFAM" id="SSF48371">
    <property type="entry name" value="ARM repeat"/>
    <property type="match status" value="2"/>
</dbReference>
<dbReference type="GeneTree" id="ENSGT00390000014274"/>
<reference evidence="4 5" key="1">
    <citation type="submission" date="2019-04" db="EMBL/GenBank/DDBJ databases">
        <authorList>
            <consortium name="Wellcome Sanger Institute Data Sharing"/>
        </authorList>
    </citation>
    <scope>NUCLEOTIDE SEQUENCE [LARGE SCALE GENOMIC DNA]</scope>
</reference>
<evidence type="ECO:0000313" key="4">
    <source>
        <dbReference type="Ensembl" id="ENSSFOP00015016143.1"/>
    </source>
</evidence>
<reference evidence="4" key="2">
    <citation type="submission" date="2025-08" db="UniProtKB">
        <authorList>
            <consortium name="Ensembl"/>
        </authorList>
    </citation>
    <scope>IDENTIFICATION</scope>
</reference>
<dbReference type="OrthoDB" id="191673at2759"/>
<keyword evidence="5" id="KW-1185">Reference proteome</keyword>
<reference evidence="4" key="3">
    <citation type="submission" date="2025-09" db="UniProtKB">
        <authorList>
            <consortium name="Ensembl"/>
        </authorList>
    </citation>
    <scope>IDENTIFICATION</scope>
</reference>
<dbReference type="Gene3D" id="1.25.10.10">
    <property type="entry name" value="Leucine-rich Repeat Variant"/>
    <property type="match status" value="2"/>
</dbReference>
<proteinExistence type="predicted"/>
<protein>
    <submittedName>
        <fullName evidence="4">Cilia and flagella associated protein 69</fullName>
    </submittedName>
</protein>